<dbReference type="AlphaFoldDB" id="A0A2C9CMD5"/>
<proteinExistence type="predicted"/>
<accession>A0A2C9CMD5</accession>
<protein>
    <submittedName>
        <fullName evidence="1">Sarcosine oxidase subunit gamma</fullName>
    </submittedName>
</protein>
<dbReference type="SUPFAM" id="SSF103025">
    <property type="entry name" value="Folate-binding domain"/>
    <property type="match status" value="1"/>
</dbReference>
<dbReference type="Gene3D" id="3.30.70.1520">
    <property type="entry name" value="Heterotetrameric sarcosine oxidase"/>
    <property type="match status" value="1"/>
</dbReference>
<organism evidence="1 2">
    <name type="scientific">Pontivivens marinum</name>
    <dbReference type="NCBI Taxonomy" id="1690039"/>
    <lineage>
        <taxon>Bacteria</taxon>
        <taxon>Pseudomonadati</taxon>
        <taxon>Pseudomonadota</taxon>
        <taxon>Alphaproteobacteria</taxon>
        <taxon>Rhodobacterales</taxon>
        <taxon>Paracoccaceae</taxon>
        <taxon>Pontivivens</taxon>
    </lineage>
</organism>
<name>A0A2C9CMD5_9RHOB</name>
<gene>
    <name evidence="1" type="ORF">SAMN06273572_101247</name>
</gene>
<dbReference type="EMBL" id="OCTN01000001">
    <property type="protein sequence ID" value="SOH92402.1"/>
    <property type="molecule type" value="Genomic_DNA"/>
</dbReference>
<evidence type="ECO:0000313" key="1">
    <source>
        <dbReference type="EMBL" id="SOH92402.1"/>
    </source>
</evidence>
<dbReference type="InterPro" id="IPR007375">
    <property type="entry name" value="SoxG"/>
</dbReference>
<dbReference type="Proteomes" id="UP000220034">
    <property type="component" value="Unassembled WGS sequence"/>
</dbReference>
<evidence type="ECO:0000313" key="2">
    <source>
        <dbReference type="Proteomes" id="UP000220034"/>
    </source>
</evidence>
<dbReference type="OrthoDB" id="9814782at2"/>
<keyword evidence="2" id="KW-1185">Reference proteome</keyword>
<dbReference type="Pfam" id="PF04268">
    <property type="entry name" value="SoxG"/>
    <property type="match status" value="1"/>
</dbReference>
<dbReference type="RefSeq" id="WP_097927982.1">
    <property type="nucleotide sequence ID" value="NZ_OCTN01000001.1"/>
</dbReference>
<dbReference type="InterPro" id="IPR027266">
    <property type="entry name" value="TrmE/GcvT-like"/>
</dbReference>
<reference evidence="2" key="1">
    <citation type="submission" date="2017-09" db="EMBL/GenBank/DDBJ databases">
        <authorList>
            <person name="Varghese N."/>
            <person name="Submissions S."/>
        </authorList>
    </citation>
    <scope>NUCLEOTIDE SEQUENCE [LARGE SCALE GENOMIC DNA]</scope>
    <source>
        <strain evidence="2">C7</strain>
    </source>
</reference>
<dbReference type="Gene3D" id="3.30.1360.120">
    <property type="entry name" value="Probable tRNA modification gtpase trme, domain 1"/>
    <property type="match status" value="1"/>
</dbReference>
<sequence>MFEPRTALQGAHFSGDITVTDAGLVGMIAIRGSLTDPALCAAVAEVTGHPVPATRKMSGDATDGLAWMSADELMLFCAYGDAPTVAARLVDALGDVHSMVSVLSDARAVIRLHGDVVREVLAKGAPVDLAPDQFAQGDIRRSRLGQVAVAFWMTGADSAELVCFRSVAGFVFEWLSTASQSGSAVGYFATPRR</sequence>